<keyword evidence="1" id="KW-0812">Transmembrane</keyword>
<proteinExistence type="predicted"/>
<evidence type="ECO:0000313" key="3">
    <source>
        <dbReference type="Proteomes" id="UP000287330"/>
    </source>
</evidence>
<name>A0A432XP96_9GAMM</name>
<reference evidence="3" key="1">
    <citation type="journal article" date="2018" name="Front. Microbiol.">
        <title>Genome-Based Analysis Reveals the Taxonomy and Diversity of the Family Idiomarinaceae.</title>
        <authorList>
            <person name="Liu Y."/>
            <person name="Lai Q."/>
            <person name="Shao Z."/>
        </authorList>
    </citation>
    <scope>NUCLEOTIDE SEQUENCE [LARGE SCALE GENOMIC DNA]</scope>
    <source>
        <strain evidence="3">F23</strain>
    </source>
</reference>
<dbReference type="AlphaFoldDB" id="A0A432XP96"/>
<dbReference type="RefSeq" id="WP_110576180.1">
    <property type="nucleotide sequence ID" value="NZ_PIPV01000014.1"/>
</dbReference>
<dbReference type="Proteomes" id="UP000287330">
    <property type="component" value="Unassembled WGS sequence"/>
</dbReference>
<sequence length="141" mass="15011">MKSKSLLKAAVSATLILHLTACGTLMYPERKGQTSGRIDPGVAALNGVGLLLFVIPGLIAYAVDFNNGTIYLPNSANAETKESDGLYTIKVDGPLTKDESRRLIESHVGGPVDWSQLQTHSMEGVNADSITASLNKVQEAR</sequence>
<organism evidence="2 3">
    <name type="scientific">Idiomarina fontislapidosi</name>
    <dbReference type="NCBI Taxonomy" id="263723"/>
    <lineage>
        <taxon>Bacteria</taxon>
        <taxon>Pseudomonadati</taxon>
        <taxon>Pseudomonadota</taxon>
        <taxon>Gammaproteobacteria</taxon>
        <taxon>Alteromonadales</taxon>
        <taxon>Idiomarinaceae</taxon>
        <taxon>Idiomarina</taxon>
    </lineage>
</organism>
<evidence type="ECO:0000313" key="2">
    <source>
        <dbReference type="EMBL" id="RUO50504.1"/>
    </source>
</evidence>
<dbReference type="OrthoDB" id="6105601at2"/>
<keyword evidence="1" id="KW-1133">Transmembrane helix</keyword>
<protein>
    <submittedName>
        <fullName evidence="2">Uncharacterized protein</fullName>
    </submittedName>
</protein>
<feature type="transmembrane region" description="Helical" evidence="1">
    <location>
        <begin position="41"/>
        <end position="63"/>
    </location>
</feature>
<keyword evidence="1" id="KW-0472">Membrane</keyword>
<accession>A0A432XP96</accession>
<keyword evidence="3" id="KW-1185">Reference proteome</keyword>
<dbReference type="EMBL" id="PIPV01000014">
    <property type="protein sequence ID" value="RUO50504.1"/>
    <property type="molecule type" value="Genomic_DNA"/>
</dbReference>
<evidence type="ECO:0000256" key="1">
    <source>
        <dbReference type="SAM" id="Phobius"/>
    </source>
</evidence>
<comment type="caution">
    <text evidence="2">The sequence shown here is derived from an EMBL/GenBank/DDBJ whole genome shotgun (WGS) entry which is preliminary data.</text>
</comment>
<gene>
    <name evidence="2" type="ORF">CWE25_12360</name>
</gene>